<comment type="subcellular location">
    <subcellularLocation>
        <location evidence="2">Endomembrane system</location>
        <topology evidence="2">Multi-pass membrane protein</topology>
    </subcellularLocation>
</comment>
<evidence type="ECO:0000256" key="12">
    <source>
        <dbReference type="ARBA" id="ARBA00048800"/>
    </source>
</evidence>
<evidence type="ECO:0000256" key="13">
    <source>
        <dbReference type="ARBA" id="ARBA00049221"/>
    </source>
</evidence>
<evidence type="ECO:0000256" key="8">
    <source>
        <dbReference type="ARBA" id="ARBA00047427"/>
    </source>
</evidence>
<dbReference type="PANTHER" id="PTHR10989:SF16">
    <property type="entry name" value="AT02829P-RELATED"/>
    <property type="match status" value="1"/>
</dbReference>
<feature type="transmembrane region" description="Helical" evidence="18">
    <location>
        <begin position="236"/>
        <end position="261"/>
    </location>
</feature>
<gene>
    <name evidence="20 21 22" type="primary">LOC115218109</name>
</gene>
<dbReference type="GO" id="GO:0012505">
    <property type="term" value="C:endomembrane system"/>
    <property type="evidence" value="ECO:0007669"/>
    <property type="project" value="UniProtKB-SubCell"/>
</dbReference>
<evidence type="ECO:0000313" key="19">
    <source>
        <dbReference type="Proteomes" id="UP000515154"/>
    </source>
</evidence>
<evidence type="ECO:0000256" key="7">
    <source>
        <dbReference type="ARBA" id="ARBA00047368"/>
    </source>
</evidence>
<evidence type="ECO:0000256" key="14">
    <source>
        <dbReference type="ARBA" id="ARBA00049296"/>
    </source>
</evidence>
<comment type="catalytic activity">
    <reaction evidence="9">
        <text>9-hexadecanoyloxy-octadecanoate + H2O = 9-hydroxy-octadecanoate + hexadecanoate + H(+)</text>
        <dbReference type="Rhea" id="RHEA:52052"/>
        <dbReference type="ChEBI" id="CHEBI:7896"/>
        <dbReference type="ChEBI" id="CHEBI:15377"/>
        <dbReference type="ChEBI" id="CHEBI:15378"/>
        <dbReference type="ChEBI" id="CHEBI:83670"/>
        <dbReference type="ChEBI" id="CHEBI:136286"/>
    </reaction>
    <physiologicalReaction direction="left-to-right" evidence="9">
        <dbReference type="Rhea" id="RHEA:52053"/>
    </physiologicalReaction>
</comment>
<dbReference type="RefSeq" id="XP_036363871.1">
    <property type="nucleotide sequence ID" value="XM_036507978.1"/>
</dbReference>
<feature type="transmembrane region" description="Helical" evidence="18">
    <location>
        <begin position="123"/>
        <end position="147"/>
    </location>
</feature>
<feature type="transmembrane region" description="Helical" evidence="18">
    <location>
        <begin position="167"/>
        <end position="186"/>
    </location>
</feature>
<evidence type="ECO:0000256" key="4">
    <source>
        <dbReference type="ARBA" id="ARBA00022692"/>
    </source>
</evidence>
<feature type="compositionally biased region" description="Basic and acidic residues" evidence="17">
    <location>
        <begin position="1"/>
        <end position="28"/>
    </location>
</feature>
<feature type="transmembrane region" description="Helical" evidence="18">
    <location>
        <begin position="84"/>
        <end position="102"/>
    </location>
</feature>
<comment type="catalytic activity">
    <reaction evidence="13">
        <text>9-octadecanoyloxy-octadecanoate + H2O = 9-hydroxy-octadecanoate + octadecanoate + H(+)</text>
        <dbReference type="Rhea" id="RHEA:52096"/>
        <dbReference type="ChEBI" id="CHEBI:15377"/>
        <dbReference type="ChEBI" id="CHEBI:15378"/>
        <dbReference type="ChEBI" id="CHEBI:25629"/>
        <dbReference type="ChEBI" id="CHEBI:136286"/>
        <dbReference type="ChEBI" id="CHEBI:136373"/>
    </reaction>
    <physiologicalReaction direction="left-to-right" evidence="13">
        <dbReference type="Rhea" id="RHEA:52097"/>
    </physiologicalReaction>
</comment>
<feature type="transmembrane region" description="Helical" evidence="18">
    <location>
        <begin position="44"/>
        <end position="64"/>
    </location>
</feature>
<evidence type="ECO:0000256" key="18">
    <source>
        <dbReference type="SAM" id="Phobius"/>
    </source>
</evidence>
<comment type="catalytic activity">
    <reaction evidence="1">
        <text>9-(9Z-hexadecenoyloxy)-octadecanoate + H2O = (9Z)-hexadecenoate + 9-hydroxy-octadecanoate + H(+)</text>
        <dbReference type="Rhea" id="RHEA:52068"/>
        <dbReference type="ChEBI" id="CHEBI:15377"/>
        <dbReference type="ChEBI" id="CHEBI:15378"/>
        <dbReference type="ChEBI" id="CHEBI:32372"/>
        <dbReference type="ChEBI" id="CHEBI:136286"/>
        <dbReference type="ChEBI" id="CHEBI:136309"/>
    </reaction>
    <physiologicalReaction direction="left-to-right" evidence="1">
        <dbReference type="Rhea" id="RHEA:52069"/>
    </physiologicalReaction>
</comment>
<evidence type="ECO:0000256" key="10">
    <source>
        <dbReference type="ARBA" id="ARBA00048680"/>
    </source>
</evidence>
<evidence type="ECO:0000256" key="5">
    <source>
        <dbReference type="ARBA" id="ARBA00022989"/>
    </source>
</evidence>
<keyword evidence="5 18" id="KW-1133">Transmembrane helix</keyword>
<evidence type="ECO:0000313" key="20">
    <source>
        <dbReference type="RefSeq" id="XP_036363869.1"/>
    </source>
</evidence>
<dbReference type="PANTHER" id="PTHR10989">
    <property type="entry name" value="ANDROGEN-INDUCED PROTEIN 1-RELATED"/>
    <property type="match status" value="1"/>
</dbReference>
<comment type="catalytic activity">
    <reaction evidence="11">
        <text>12-(9Z-octadecenoyloxy)-octadecanoate + H2O = 12-hydroxyoctadecanoate + (9Z)-octadecenoate + H(+)</text>
        <dbReference type="Rhea" id="RHEA:52060"/>
        <dbReference type="ChEBI" id="CHEBI:15377"/>
        <dbReference type="ChEBI" id="CHEBI:15378"/>
        <dbReference type="ChEBI" id="CHEBI:30823"/>
        <dbReference type="ChEBI" id="CHEBI:84201"/>
        <dbReference type="ChEBI" id="CHEBI:136302"/>
    </reaction>
    <physiologicalReaction direction="left-to-right" evidence="11">
        <dbReference type="Rhea" id="RHEA:52061"/>
    </physiologicalReaction>
</comment>
<evidence type="ECO:0000313" key="22">
    <source>
        <dbReference type="RefSeq" id="XP_036363871.1"/>
    </source>
</evidence>
<keyword evidence="4 18" id="KW-0812">Transmembrane</keyword>
<evidence type="ECO:0000256" key="3">
    <source>
        <dbReference type="ARBA" id="ARBA00009300"/>
    </source>
</evidence>
<evidence type="ECO:0000256" key="16">
    <source>
        <dbReference type="ARBA" id="ARBA00049428"/>
    </source>
</evidence>
<evidence type="ECO:0000256" key="11">
    <source>
        <dbReference type="ARBA" id="ARBA00048701"/>
    </source>
</evidence>
<evidence type="ECO:0000313" key="21">
    <source>
        <dbReference type="RefSeq" id="XP_036363870.1"/>
    </source>
</evidence>
<accession>A0A7E6F7Y7</accession>
<proteinExistence type="inferred from homology"/>
<dbReference type="InterPro" id="IPR006838">
    <property type="entry name" value="ADTRP_AIG1"/>
</dbReference>
<reference evidence="20 21" key="1">
    <citation type="submission" date="2025-08" db="UniProtKB">
        <authorList>
            <consortium name="RefSeq"/>
        </authorList>
    </citation>
    <scope>IDENTIFICATION</scope>
</reference>
<evidence type="ECO:0000256" key="1">
    <source>
        <dbReference type="ARBA" id="ARBA00000923"/>
    </source>
</evidence>
<feature type="transmembrane region" description="Helical" evidence="18">
    <location>
        <begin position="198"/>
        <end position="224"/>
    </location>
</feature>
<comment type="catalytic activity">
    <reaction evidence="15">
        <text>13-(9Z-hexadecenoyloxy)-octadecanoate + H2O = 13-hydroxy-octadecanoate + (9Z)-hexadecenoate + H(+)</text>
        <dbReference type="Rhea" id="RHEA:52076"/>
        <dbReference type="ChEBI" id="CHEBI:15377"/>
        <dbReference type="ChEBI" id="CHEBI:15378"/>
        <dbReference type="ChEBI" id="CHEBI:32372"/>
        <dbReference type="ChEBI" id="CHEBI:136304"/>
        <dbReference type="ChEBI" id="CHEBI:136315"/>
    </reaction>
    <physiologicalReaction direction="left-to-right" evidence="15">
        <dbReference type="Rhea" id="RHEA:52077"/>
    </physiologicalReaction>
</comment>
<feature type="region of interest" description="Disordered" evidence="17">
    <location>
        <begin position="1"/>
        <end position="37"/>
    </location>
</feature>
<keyword evidence="6 18" id="KW-0472">Membrane</keyword>
<evidence type="ECO:0000256" key="2">
    <source>
        <dbReference type="ARBA" id="ARBA00004127"/>
    </source>
</evidence>
<dbReference type="Proteomes" id="UP000515154">
    <property type="component" value="Linkage group LG12"/>
</dbReference>
<comment type="catalytic activity">
    <reaction evidence="14">
        <text>13-(9Z-octadecenoyloxy)-octadecanoate + H2O = 13-hydroxy-octadecanoate + (9Z)-octadecenoate + H(+)</text>
        <dbReference type="Rhea" id="RHEA:52064"/>
        <dbReference type="ChEBI" id="CHEBI:15377"/>
        <dbReference type="ChEBI" id="CHEBI:15378"/>
        <dbReference type="ChEBI" id="CHEBI:30823"/>
        <dbReference type="ChEBI" id="CHEBI:136303"/>
        <dbReference type="ChEBI" id="CHEBI:136304"/>
    </reaction>
    <physiologicalReaction direction="left-to-right" evidence="14">
        <dbReference type="Rhea" id="RHEA:52065"/>
    </physiologicalReaction>
</comment>
<dbReference type="GO" id="GO:0016020">
    <property type="term" value="C:membrane"/>
    <property type="evidence" value="ECO:0007669"/>
    <property type="project" value="InterPro"/>
</dbReference>
<comment type="catalytic activity">
    <reaction evidence="8">
        <text>13-octadecanoyloxy-octadecanoate + H2O = 13-hydroxy-octadecanoate + octadecanoate + H(+)</text>
        <dbReference type="Rhea" id="RHEA:52084"/>
        <dbReference type="ChEBI" id="CHEBI:15377"/>
        <dbReference type="ChEBI" id="CHEBI:15378"/>
        <dbReference type="ChEBI" id="CHEBI:25629"/>
        <dbReference type="ChEBI" id="CHEBI:136304"/>
        <dbReference type="ChEBI" id="CHEBI:136335"/>
    </reaction>
    <physiologicalReaction direction="left-to-right" evidence="8">
        <dbReference type="Rhea" id="RHEA:52085"/>
    </physiologicalReaction>
</comment>
<evidence type="ECO:0000256" key="17">
    <source>
        <dbReference type="SAM" id="MobiDB-lite"/>
    </source>
</evidence>
<organism evidence="19 20">
    <name type="scientific">Octopus sinensis</name>
    <name type="common">East Asian common octopus</name>
    <dbReference type="NCBI Taxonomy" id="2607531"/>
    <lineage>
        <taxon>Eukaryota</taxon>
        <taxon>Metazoa</taxon>
        <taxon>Spiralia</taxon>
        <taxon>Lophotrochozoa</taxon>
        <taxon>Mollusca</taxon>
        <taxon>Cephalopoda</taxon>
        <taxon>Coleoidea</taxon>
        <taxon>Octopodiformes</taxon>
        <taxon>Octopoda</taxon>
        <taxon>Incirrata</taxon>
        <taxon>Octopodidae</taxon>
        <taxon>Octopus</taxon>
    </lineage>
</organism>
<dbReference type="RefSeq" id="XP_036363870.1">
    <property type="nucleotide sequence ID" value="XM_036507977.1"/>
</dbReference>
<evidence type="ECO:0000256" key="9">
    <source>
        <dbReference type="ARBA" id="ARBA00047863"/>
    </source>
</evidence>
<sequence length="276" mass="32754">MRERERKQKGDTMAIKRERKVSQHKEHTMASPLSSSSPAKISNLSLYICSFHLISFILLAFGTYTDTFEIQYGWNTYFGKFKYLTYWNIWIQTLYFVISLLYDLMKWRSVSKCDQNKVRQLQIVIDHVHATIVFPVGIFVVITFWLIYHFDRELVFPSFLDEIIPGWLNHILHTLPLVLLFLDKYLVPHCYPPKLRGIGYTFCYTSIYVVWILFLAFAKGIWVYPILQILNNQQRFVFIILLWLFGISIYLVGDGFSCFMWRASPQPTKTRKNKVK</sequence>
<comment type="catalytic activity">
    <reaction evidence="10">
        <text>12-octadecanoyloxy-octadecanoate + H2O = 12-hydroxyoctadecanoate + octadecanoate + H(+)</text>
        <dbReference type="Rhea" id="RHEA:52080"/>
        <dbReference type="ChEBI" id="CHEBI:15377"/>
        <dbReference type="ChEBI" id="CHEBI:15378"/>
        <dbReference type="ChEBI" id="CHEBI:25629"/>
        <dbReference type="ChEBI" id="CHEBI:84201"/>
        <dbReference type="ChEBI" id="CHEBI:136330"/>
    </reaction>
    <physiologicalReaction direction="left-to-right" evidence="10">
        <dbReference type="Rhea" id="RHEA:52081"/>
    </physiologicalReaction>
</comment>
<dbReference type="KEGG" id="osn:115218109"/>
<protein>
    <submittedName>
        <fullName evidence="20 21">Androgen-dependent TFPI-regulating protein-like</fullName>
    </submittedName>
</protein>
<comment type="catalytic activity">
    <reaction evidence="7">
        <text>12-hexadecanoyloxy-octadecanoate + H2O = 12-hydroxyoctadecanoate + hexadecanoate + H(+)</text>
        <dbReference type="Rhea" id="RHEA:52056"/>
        <dbReference type="ChEBI" id="CHEBI:7896"/>
        <dbReference type="ChEBI" id="CHEBI:15377"/>
        <dbReference type="ChEBI" id="CHEBI:15378"/>
        <dbReference type="ChEBI" id="CHEBI:83677"/>
        <dbReference type="ChEBI" id="CHEBI:84201"/>
    </reaction>
    <physiologicalReaction direction="left-to-right" evidence="7">
        <dbReference type="Rhea" id="RHEA:52057"/>
    </physiologicalReaction>
</comment>
<dbReference type="RefSeq" id="XP_036363869.1">
    <property type="nucleotide sequence ID" value="XM_036507976.1"/>
</dbReference>
<name>A0A7E6F7Y7_9MOLL</name>
<comment type="catalytic activity">
    <reaction evidence="12">
        <text>9-(9Z-octadecenoyloxy)-octadecanoate + H2O = 9-hydroxy-octadecanoate + (9Z)-octadecenoate + H(+)</text>
        <dbReference type="Rhea" id="RHEA:52048"/>
        <dbReference type="ChEBI" id="CHEBI:15377"/>
        <dbReference type="ChEBI" id="CHEBI:15378"/>
        <dbReference type="ChEBI" id="CHEBI:30823"/>
        <dbReference type="ChEBI" id="CHEBI:136282"/>
        <dbReference type="ChEBI" id="CHEBI:136286"/>
    </reaction>
    <physiologicalReaction direction="left-to-right" evidence="12">
        <dbReference type="Rhea" id="RHEA:52049"/>
    </physiologicalReaction>
</comment>
<evidence type="ECO:0000256" key="15">
    <source>
        <dbReference type="ARBA" id="ARBA00049322"/>
    </source>
</evidence>
<comment type="similarity">
    <text evidence="3">Belongs to the AIG1 family.</text>
</comment>
<keyword evidence="19" id="KW-1185">Reference proteome</keyword>
<dbReference type="AlphaFoldDB" id="A0A7E6F7Y7"/>
<dbReference type="Pfam" id="PF04750">
    <property type="entry name" value="Far-17a_AIG1"/>
    <property type="match status" value="1"/>
</dbReference>
<comment type="catalytic activity">
    <reaction evidence="16">
        <text>12-(9Z-hexadecenoyloxy)-octadecanoate + H2O = 12-hydroxyoctadecanoate + (9Z)-hexadecenoate + H(+)</text>
        <dbReference type="Rhea" id="RHEA:52072"/>
        <dbReference type="ChEBI" id="CHEBI:15377"/>
        <dbReference type="ChEBI" id="CHEBI:15378"/>
        <dbReference type="ChEBI" id="CHEBI:32372"/>
        <dbReference type="ChEBI" id="CHEBI:84201"/>
        <dbReference type="ChEBI" id="CHEBI:136312"/>
    </reaction>
    <physiologicalReaction direction="left-to-right" evidence="16">
        <dbReference type="Rhea" id="RHEA:52073"/>
    </physiologicalReaction>
</comment>
<evidence type="ECO:0000256" key="6">
    <source>
        <dbReference type="ARBA" id="ARBA00023136"/>
    </source>
</evidence>